<name>A0A4Q7JCY1_9PSEU</name>
<keyword evidence="4" id="KW-0012">Acyltransferase</keyword>
<feature type="transmembrane region" description="Helical" evidence="1">
    <location>
        <begin position="263"/>
        <end position="283"/>
    </location>
</feature>
<dbReference type="InterPro" id="IPR043968">
    <property type="entry name" value="SGNH"/>
</dbReference>
<keyword evidence="1" id="KW-0812">Transmembrane</keyword>
<dbReference type="GO" id="GO:0016020">
    <property type="term" value="C:membrane"/>
    <property type="evidence" value="ECO:0007669"/>
    <property type="project" value="TreeGrafter"/>
</dbReference>
<feature type="transmembrane region" description="Helical" evidence="1">
    <location>
        <begin position="78"/>
        <end position="97"/>
    </location>
</feature>
<evidence type="ECO:0000313" key="4">
    <source>
        <dbReference type="EMBL" id="RZQ64902.1"/>
    </source>
</evidence>
<feature type="transmembrane region" description="Helical" evidence="1">
    <location>
        <begin position="150"/>
        <end position="168"/>
    </location>
</feature>
<feature type="transmembrane region" description="Helical" evidence="1">
    <location>
        <begin position="363"/>
        <end position="384"/>
    </location>
</feature>
<evidence type="ECO:0000259" key="3">
    <source>
        <dbReference type="Pfam" id="PF19040"/>
    </source>
</evidence>
<dbReference type="GO" id="GO:0016747">
    <property type="term" value="F:acyltransferase activity, transferring groups other than amino-acyl groups"/>
    <property type="evidence" value="ECO:0007669"/>
    <property type="project" value="InterPro"/>
</dbReference>
<feature type="transmembrane region" description="Helical" evidence="1">
    <location>
        <begin position="175"/>
        <end position="197"/>
    </location>
</feature>
<dbReference type="Pfam" id="PF01757">
    <property type="entry name" value="Acyl_transf_3"/>
    <property type="match status" value="1"/>
</dbReference>
<sequence>MPRRQDPRTRKYRPELQGLRAVAVVLVVVYHVWLDRVSGGVDVFFVVTGFLITGQLVRAHSRGGIEFGPMWGRMIKRLFPAALTVLAVTIVVAVFVLPENRWFQTIKEIAASALYVQNWRLAADSADYFAQHDSASVVQHFWSLSIQGQFYVVWPLLIALVLAVAAGAGQSARRCLVLALTTVGGASLAYSVVLTAADQPLAYFHSLTRVWEFALGGLLAVAVEVVVLPRWSRLLLGWAGLAGLVSCGLVLRVGSVFPGYAALWPTLSAAAVILAGAAGSRLGADRLLSSAPLTYVGNLSYSLYLWHWPILVFYLVGREQETVGLAGGAVVVGVSLLLAVATHHLVEKPMRDSRIGTANRWGAYRFAALTLVPVLAATATWQVVATRKADAYAVTVGDPDHPGALARVPGFEYWGKPDPELAPSFLAVGQDYARVDEAACVLSPRHPELTVCPTASADPPARRIVVAGDSHSQQFLAALRPVAEQKNWQILSMLRGGCPFSTDSDTVPGDQPCMDWNAAVADEIAEIRPDAVFTIGTRDVRVGATEHTPPGYVAQWRKVDAAGIPVLAVRDNPRYDFAPSACVETHGPTAPECATPRSELLAPRPPYADLPDLPANVSFLDFSDYYCDTDRCPPVIGNVLLYIDDNHITATYMATMSSIVEEAVETTLGWRQPPPSAGTDS</sequence>
<dbReference type="Proteomes" id="UP000292003">
    <property type="component" value="Unassembled WGS sequence"/>
</dbReference>
<evidence type="ECO:0000259" key="2">
    <source>
        <dbReference type="Pfam" id="PF01757"/>
    </source>
</evidence>
<feature type="transmembrane region" description="Helical" evidence="1">
    <location>
        <begin position="12"/>
        <end position="33"/>
    </location>
</feature>
<dbReference type="OrthoDB" id="3404679at2"/>
<gene>
    <name evidence="4" type="ORF">EWH70_06690</name>
</gene>
<dbReference type="EMBL" id="SFCC01000003">
    <property type="protein sequence ID" value="RZQ64902.1"/>
    <property type="molecule type" value="Genomic_DNA"/>
</dbReference>
<reference evidence="4 5" key="1">
    <citation type="submission" date="2019-02" db="EMBL/GenBank/DDBJ databases">
        <title>Draft genome sequence of Amycolatopsis sp. 8-3EHSu isolated from roots of Suaeda maritima.</title>
        <authorList>
            <person name="Duangmal K."/>
            <person name="Chantavorakit T."/>
        </authorList>
    </citation>
    <scope>NUCLEOTIDE SEQUENCE [LARGE SCALE GENOMIC DNA]</scope>
    <source>
        <strain evidence="4 5">8-3EHSu</strain>
    </source>
</reference>
<feature type="domain" description="SGNH" evidence="3">
    <location>
        <begin position="448"/>
        <end position="659"/>
    </location>
</feature>
<feature type="transmembrane region" description="Helical" evidence="1">
    <location>
        <begin position="235"/>
        <end position="257"/>
    </location>
</feature>
<dbReference type="GO" id="GO:0009103">
    <property type="term" value="P:lipopolysaccharide biosynthetic process"/>
    <property type="evidence" value="ECO:0007669"/>
    <property type="project" value="TreeGrafter"/>
</dbReference>
<comment type="caution">
    <text evidence="4">The sequence shown here is derived from an EMBL/GenBank/DDBJ whole genome shotgun (WGS) entry which is preliminary data.</text>
</comment>
<organism evidence="4 5">
    <name type="scientific">Amycolatopsis suaedae</name>
    <dbReference type="NCBI Taxonomy" id="2510978"/>
    <lineage>
        <taxon>Bacteria</taxon>
        <taxon>Bacillati</taxon>
        <taxon>Actinomycetota</taxon>
        <taxon>Actinomycetes</taxon>
        <taxon>Pseudonocardiales</taxon>
        <taxon>Pseudonocardiaceae</taxon>
        <taxon>Amycolatopsis</taxon>
    </lineage>
</organism>
<evidence type="ECO:0000313" key="5">
    <source>
        <dbReference type="Proteomes" id="UP000292003"/>
    </source>
</evidence>
<accession>A0A4Q7JCY1</accession>
<evidence type="ECO:0000256" key="1">
    <source>
        <dbReference type="SAM" id="Phobius"/>
    </source>
</evidence>
<keyword evidence="5" id="KW-1185">Reference proteome</keyword>
<dbReference type="PANTHER" id="PTHR23028:SF53">
    <property type="entry name" value="ACYL_TRANSF_3 DOMAIN-CONTAINING PROTEIN"/>
    <property type="match status" value="1"/>
</dbReference>
<keyword evidence="1" id="KW-1133">Transmembrane helix</keyword>
<feature type="transmembrane region" description="Helical" evidence="1">
    <location>
        <begin position="295"/>
        <end position="316"/>
    </location>
</feature>
<dbReference type="PANTHER" id="PTHR23028">
    <property type="entry name" value="ACETYLTRANSFERASE"/>
    <property type="match status" value="1"/>
</dbReference>
<dbReference type="AlphaFoldDB" id="A0A4Q7JCY1"/>
<feature type="domain" description="Acyltransferase 3" evidence="2">
    <location>
        <begin position="15"/>
        <end position="338"/>
    </location>
</feature>
<keyword evidence="1" id="KW-0472">Membrane</keyword>
<dbReference type="InterPro" id="IPR002656">
    <property type="entry name" value="Acyl_transf_3_dom"/>
</dbReference>
<feature type="transmembrane region" description="Helical" evidence="1">
    <location>
        <begin position="322"/>
        <end position="342"/>
    </location>
</feature>
<dbReference type="InterPro" id="IPR050879">
    <property type="entry name" value="Acyltransferase_3"/>
</dbReference>
<protein>
    <submittedName>
        <fullName evidence="4">Acyltransferase</fullName>
    </submittedName>
</protein>
<keyword evidence="4" id="KW-0808">Transferase</keyword>
<feature type="transmembrane region" description="Helical" evidence="1">
    <location>
        <begin position="39"/>
        <end position="57"/>
    </location>
</feature>
<proteinExistence type="predicted"/>
<dbReference type="Pfam" id="PF19040">
    <property type="entry name" value="SGNH"/>
    <property type="match status" value="1"/>
</dbReference>
<feature type="transmembrane region" description="Helical" evidence="1">
    <location>
        <begin position="209"/>
        <end position="228"/>
    </location>
</feature>